<name>S5MWE9_SALBN</name>
<dbReference type="HOGENOM" id="CLU_3332640_0_0_6"/>
<protein>
    <submittedName>
        <fullName evidence="1">Uncharacterized protein</fullName>
    </submittedName>
</protein>
<dbReference type="KEGG" id="sbz:A464_1739"/>
<evidence type="ECO:0000313" key="1">
    <source>
        <dbReference type="EMBL" id="AGR58924.1"/>
    </source>
</evidence>
<accession>S5MWE9</accession>
<gene>
    <name evidence="1" type="ORF">A464_1739</name>
</gene>
<dbReference type="EMBL" id="CP006608">
    <property type="protein sequence ID" value="AGR58924.1"/>
    <property type="molecule type" value="Genomic_DNA"/>
</dbReference>
<dbReference type="Proteomes" id="UP000015042">
    <property type="component" value="Chromosome"/>
</dbReference>
<dbReference type="PATRIC" id="fig|1197719.3.peg.1733"/>
<organism evidence="1 2">
    <name type="scientific">Salmonella bongori N268-08</name>
    <dbReference type="NCBI Taxonomy" id="1197719"/>
    <lineage>
        <taxon>Bacteria</taxon>
        <taxon>Pseudomonadati</taxon>
        <taxon>Pseudomonadota</taxon>
        <taxon>Gammaproteobacteria</taxon>
        <taxon>Enterobacterales</taxon>
        <taxon>Enterobacteriaceae</taxon>
        <taxon>Salmonella</taxon>
    </lineage>
</organism>
<reference evidence="1 2" key="1">
    <citation type="submission" date="2013-07" db="EMBL/GenBank/DDBJ databases">
        <title>Genome sequence of Salmonella bongori N268-08 - a rare clinical isolate.</title>
        <authorList>
            <person name="Marti R."/>
            <person name="Hagens S."/>
            <person name="Loessner M.J."/>
            <person name="Klumpp J."/>
        </authorList>
    </citation>
    <scope>NUCLEOTIDE SEQUENCE [LARGE SCALE GENOMIC DNA]</scope>
    <source>
        <strain evidence="1 2">N268-08</strain>
    </source>
</reference>
<dbReference type="AlphaFoldDB" id="S5MWE9"/>
<evidence type="ECO:0000313" key="2">
    <source>
        <dbReference type="Proteomes" id="UP000015042"/>
    </source>
</evidence>
<sequence>MKISPLWLKKISIDIFPFFNGNFISYADFILHLRQPLM</sequence>
<proteinExistence type="predicted"/>